<dbReference type="EMBL" id="BGPR01000031">
    <property type="protein sequence ID" value="GBL83091.1"/>
    <property type="molecule type" value="Genomic_DNA"/>
</dbReference>
<comment type="caution">
    <text evidence="1">The sequence shown here is derived from an EMBL/GenBank/DDBJ whole genome shotgun (WGS) entry which is preliminary data.</text>
</comment>
<name>A0A4Y2ASW8_ARAVE</name>
<accession>A0A4Y2ASW8</accession>
<dbReference type="AlphaFoldDB" id="A0A4Y2ASW8"/>
<reference evidence="1 2" key="1">
    <citation type="journal article" date="2019" name="Sci. Rep.">
        <title>Orb-weaving spider Araneus ventricosus genome elucidates the spidroin gene catalogue.</title>
        <authorList>
            <person name="Kono N."/>
            <person name="Nakamura H."/>
            <person name="Ohtoshi R."/>
            <person name="Moran D.A.P."/>
            <person name="Shinohara A."/>
            <person name="Yoshida Y."/>
            <person name="Fujiwara M."/>
            <person name="Mori M."/>
            <person name="Tomita M."/>
            <person name="Arakawa K."/>
        </authorList>
    </citation>
    <scope>NUCLEOTIDE SEQUENCE [LARGE SCALE GENOMIC DNA]</scope>
</reference>
<keyword evidence="2" id="KW-1185">Reference proteome</keyword>
<protein>
    <submittedName>
        <fullName evidence="1">Uncharacterized protein</fullName>
    </submittedName>
</protein>
<organism evidence="1 2">
    <name type="scientific">Araneus ventricosus</name>
    <name type="common">Orbweaver spider</name>
    <name type="synonym">Epeira ventricosa</name>
    <dbReference type="NCBI Taxonomy" id="182803"/>
    <lineage>
        <taxon>Eukaryota</taxon>
        <taxon>Metazoa</taxon>
        <taxon>Ecdysozoa</taxon>
        <taxon>Arthropoda</taxon>
        <taxon>Chelicerata</taxon>
        <taxon>Arachnida</taxon>
        <taxon>Araneae</taxon>
        <taxon>Araneomorphae</taxon>
        <taxon>Entelegynae</taxon>
        <taxon>Araneoidea</taxon>
        <taxon>Araneidae</taxon>
        <taxon>Araneus</taxon>
    </lineage>
</organism>
<evidence type="ECO:0000313" key="1">
    <source>
        <dbReference type="EMBL" id="GBL83091.1"/>
    </source>
</evidence>
<evidence type="ECO:0000313" key="2">
    <source>
        <dbReference type="Proteomes" id="UP000499080"/>
    </source>
</evidence>
<gene>
    <name evidence="1" type="ORF">AVEN_165315_1</name>
</gene>
<proteinExistence type="predicted"/>
<dbReference type="OrthoDB" id="6442499at2759"/>
<sequence>MDERERTKVLSAHPITALNHCLKWPFQSLFVEMAMHLCNKMDIHHFEVVFRSILDNCIIKGLKDFDYKELLEEFWHLTPAAFKEELKNNVQLMKQITIVLNYDKTNESITLGQILNKYMRKNLPE</sequence>
<dbReference type="Proteomes" id="UP000499080">
    <property type="component" value="Unassembled WGS sequence"/>
</dbReference>